<proteinExistence type="predicted"/>
<feature type="domain" description="FecR protein" evidence="2">
    <location>
        <begin position="63"/>
        <end position="160"/>
    </location>
</feature>
<dbReference type="Proteomes" id="UP001596150">
    <property type="component" value="Unassembled WGS sequence"/>
</dbReference>
<reference evidence="4" key="1">
    <citation type="journal article" date="2019" name="Int. J. Syst. Evol. Microbiol.">
        <title>The Global Catalogue of Microorganisms (GCM) 10K type strain sequencing project: providing services to taxonomists for standard genome sequencing and annotation.</title>
        <authorList>
            <consortium name="The Broad Institute Genomics Platform"/>
            <consortium name="The Broad Institute Genome Sequencing Center for Infectious Disease"/>
            <person name="Wu L."/>
            <person name="Ma J."/>
        </authorList>
    </citation>
    <scope>NUCLEOTIDE SEQUENCE [LARGE SCALE GENOMIC DNA]</scope>
    <source>
        <strain evidence="4">KACC 12633</strain>
    </source>
</reference>
<evidence type="ECO:0000256" key="1">
    <source>
        <dbReference type="SAM" id="SignalP"/>
    </source>
</evidence>
<accession>A0ABW0PXM4</accession>
<evidence type="ECO:0000313" key="4">
    <source>
        <dbReference type="Proteomes" id="UP001596150"/>
    </source>
</evidence>
<dbReference type="PANTHER" id="PTHR38731:SF3">
    <property type="entry name" value="BLL6125 PROTEIN"/>
    <property type="match status" value="1"/>
</dbReference>
<name>A0ABW0PXM4_9HYPH</name>
<dbReference type="PANTHER" id="PTHR38731">
    <property type="entry name" value="LIPL45-RELATED LIPOPROTEIN-RELATED"/>
    <property type="match status" value="1"/>
</dbReference>
<dbReference type="EMBL" id="JBHSML010000003">
    <property type="protein sequence ID" value="MFC5516227.1"/>
    <property type="molecule type" value="Genomic_DNA"/>
</dbReference>
<sequence>MRIGRFFRSAVAILAFTALAAGGASAADTTIGRAGAVHNKVDGVVRGAARPLAVRDPIIQNQQVRTGVDSTAQLLFLDETSLNVGPGSDITLDRFVYDPGSSKNDIALRATKGIFRFVSGSSDPRSYHLKTPVATIGVRGTIYDTIVGPNESVIVLVEGKLVITLPGGRQVTLDRPGKVLRIKKGGTVEGPLTWDGTLIRVTGVVPYPLYGDSFLPYPEKLRAQDGRTDIVNDLRARDIPADIRPPTNPCDDRLCCGGAGQRHNGC</sequence>
<evidence type="ECO:0000259" key="2">
    <source>
        <dbReference type="Pfam" id="PF04773"/>
    </source>
</evidence>
<keyword evidence="4" id="KW-1185">Reference proteome</keyword>
<dbReference type="Gene3D" id="2.60.120.1440">
    <property type="match status" value="1"/>
</dbReference>
<evidence type="ECO:0000313" key="3">
    <source>
        <dbReference type="EMBL" id="MFC5516227.1"/>
    </source>
</evidence>
<dbReference type="RefSeq" id="WP_266341569.1">
    <property type="nucleotide sequence ID" value="NZ_JAPKNH010000001.1"/>
</dbReference>
<organism evidence="3 4">
    <name type="scientific">Kaistia terrae</name>
    <dbReference type="NCBI Taxonomy" id="537017"/>
    <lineage>
        <taxon>Bacteria</taxon>
        <taxon>Pseudomonadati</taxon>
        <taxon>Pseudomonadota</taxon>
        <taxon>Alphaproteobacteria</taxon>
        <taxon>Hyphomicrobiales</taxon>
        <taxon>Kaistiaceae</taxon>
        <taxon>Kaistia</taxon>
    </lineage>
</organism>
<dbReference type="Pfam" id="PF04773">
    <property type="entry name" value="FecR"/>
    <property type="match status" value="1"/>
</dbReference>
<feature type="chain" id="PRO_5047186038" evidence="1">
    <location>
        <begin position="27"/>
        <end position="266"/>
    </location>
</feature>
<keyword evidence="1" id="KW-0732">Signal</keyword>
<gene>
    <name evidence="3" type="ORF">ACFPP9_10635</name>
</gene>
<comment type="caution">
    <text evidence="3">The sequence shown here is derived from an EMBL/GenBank/DDBJ whole genome shotgun (WGS) entry which is preliminary data.</text>
</comment>
<dbReference type="InterPro" id="IPR006860">
    <property type="entry name" value="FecR"/>
</dbReference>
<feature type="signal peptide" evidence="1">
    <location>
        <begin position="1"/>
        <end position="26"/>
    </location>
</feature>
<protein>
    <submittedName>
        <fullName evidence="3">FecR domain-containing protein</fullName>
    </submittedName>
</protein>